<dbReference type="RefSeq" id="WP_380543631.1">
    <property type="nucleotide sequence ID" value="NZ_JBHFAB010000033.1"/>
</dbReference>
<evidence type="ECO:0000259" key="8">
    <source>
        <dbReference type="Pfam" id="PF01323"/>
    </source>
</evidence>
<evidence type="ECO:0000256" key="4">
    <source>
        <dbReference type="ARBA" id="ARBA00023157"/>
    </source>
</evidence>
<evidence type="ECO:0000256" key="1">
    <source>
        <dbReference type="ARBA" id="ARBA00005791"/>
    </source>
</evidence>
<dbReference type="Pfam" id="PF01323">
    <property type="entry name" value="DSBA"/>
    <property type="match status" value="1"/>
</dbReference>
<evidence type="ECO:0000256" key="6">
    <source>
        <dbReference type="SAM" id="MobiDB-lite"/>
    </source>
</evidence>
<feature type="domain" description="DSBA-like thioredoxin" evidence="8">
    <location>
        <begin position="63"/>
        <end position="207"/>
    </location>
</feature>
<keyword evidence="4" id="KW-1015">Disulfide bond</keyword>
<keyword evidence="5" id="KW-0676">Redox-active center</keyword>
<dbReference type="Proteomes" id="UP001592531">
    <property type="component" value="Unassembled WGS sequence"/>
</dbReference>
<keyword evidence="3 7" id="KW-0732">Signal</keyword>
<sequence length="281" mass="30023">MTTTDNPAARARRTPLVRAFAALGLSAALIGLQATPGSAAATPKAGVQYVAIAHPVAASPREVVEVFWYDCPHSYQLAQPLRDWAARQNPPVTIRHIPAAWADQPEEMAYAHVYYTLDRLGLEDSLEQDVFHAVRDEHQDLTTLDSLSAWAEGEGVDPVQLAAAWNSPVVLKETQDAPALRERYDVHEMPSVVVGGEYRTSPFMGGDGVSGTVPVVDFLLQHSTAQAKAAADAKAAAQAKAKAAAKAKAKAAAKAKAHAKAHHKAPAKAPAKRHHRATAHR</sequence>
<reference evidence="9 10" key="1">
    <citation type="submission" date="2024-09" db="EMBL/GenBank/DDBJ databases">
        <authorList>
            <person name="Lee S.D."/>
        </authorList>
    </citation>
    <scope>NUCLEOTIDE SEQUENCE [LARGE SCALE GENOMIC DNA]</scope>
    <source>
        <strain evidence="9 10">N8-3</strain>
    </source>
</reference>
<evidence type="ECO:0000256" key="2">
    <source>
        <dbReference type="ARBA" id="ARBA00013831"/>
    </source>
</evidence>
<dbReference type="InterPro" id="IPR023205">
    <property type="entry name" value="DsbA/DsbL"/>
</dbReference>
<dbReference type="InterPro" id="IPR050824">
    <property type="entry name" value="Thiol_disulfide_DsbA"/>
</dbReference>
<feature type="signal peptide" evidence="7">
    <location>
        <begin position="1"/>
        <end position="39"/>
    </location>
</feature>
<dbReference type="EMBL" id="JBHFAB010000033">
    <property type="protein sequence ID" value="MFC1421096.1"/>
    <property type="molecule type" value="Genomic_DNA"/>
</dbReference>
<dbReference type="CDD" id="cd03019">
    <property type="entry name" value="DsbA_DsbA"/>
    <property type="match status" value="1"/>
</dbReference>
<evidence type="ECO:0000256" key="5">
    <source>
        <dbReference type="ARBA" id="ARBA00023284"/>
    </source>
</evidence>
<dbReference type="SUPFAM" id="SSF52833">
    <property type="entry name" value="Thioredoxin-like"/>
    <property type="match status" value="1"/>
</dbReference>
<keyword evidence="10" id="KW-1185">Reference proteome</keyword>
<proteinExistence type="inferred from homology"/>
<protein>
    <recommendedName>
        <fullName evidence="2">Thiol:disulfide interchange protein DsbA</fullName>
    </recommendedName>
</protein>
<gene>
    <name evidence="9" type="ORF">ACEZDE_31305</name>
</gene>
<accession>A0ABV6W540</accession>
<comment type="similarity">
    <text evidence="1">Belongs to the thioredoxin family. DsbA subfamily.</text>
</comment>
<evidence type="ECO:0000256" key="7">
    <source>
        <dbReference type="SAM" id="SignalP"/>
    </source>
</evidence>
<feature type="region of interest" description="Disordered" evidence="6">
    <location>
        <begin position="254"/>
        <end position="281"/>
    </location>
</feature>
<feature type="chain" id="PRO_5045376566" description="Thiol:disulfide interchange protein DsbA" evidence="7">
    <location>
        <begin position="40"/>
        <end position="281"/>
    </location>
</feature>
<name>A0ABV6W540_9ACTN</name>
<evidence type="ECO:0000313" key="9">
    <source>
        <dbReference type="EMBL" id="MFC1421096.1"/>
    </source>
</evidence>
<dbReference type="InterPro" id="IPR001853">
    <property type="entry name" value="DSBA-like_thioredoxin_dom"/>
</dbReference>
<evidence type="ECO:0000313" key="10">
    <source>
        <dbReference type="Proteomes" id="UP001592531"/>
    </source>
</evidence>
<comment type="caution">
    <text evidence="9">The sequence shown here is derived from an EMBL/GenBank/DDBJ whole genome shotgun (WGS) entry which is preliminary data.</text>
</comment>
<dbReference type="Gene3D" id="3.40.30.10">
    <property type="entry name" value="Glutaredoxin"/>
    <property type="match status" value="2"/>
</dbReference>
<evidence type="ECO:0000256" key="3">
    <source>
        <dbReference type="ARBA" id="ARBA00022729"/>
    </source>
</evidence>
<organism evidence="9 10">
    <name type="scientific">Streptacidiphilus cavernicola</name>
    <dbReference type="NCBI Taxonomy" id="3342716"/>
    <lineage>
        <taxon>Bacteria</taxon>
        <taxon>Bacillati</taxon>
        <taxon>Actinomycetota</taxon>
        <taxon>Actinomycetes</taxon>
        <taxon>Kitasatosporales</taxon>
        <taxon>Streptomycetaceae</taxon>
        <taxon>Streptacidiphilus</taxon>
    </lineage>
</organism>
<dbReference type="PANTHER" id="PTHR35891:SF3">
    <property type="entry name" value="THIOL:DISULFIDE INTERCHANGE PROTEIN DSBL"/>
    <property type="match status" value="1"/>
</dbReference>
<dbReference type="InterPro" id="IPR036249">
    <property type="entry name" value="Thioredoxin-like_sf"/>
</dbReference>
<dbReference type="PANTHER" id="PTHR35891">
    <property type="entry name" value="THIOL:DISULFIDE INTERCHANGE PROTEIN DSBA"/>
    <property type="match status" value="1"/>
</dbReference>